<dbReference type="InterPro" id="IPR002934">
    <property type="entry name" value="Polymerase_NTP_transf_dom"/>
</dbReference>
<dbReference type="InterPro" id="IPR043519">
    <property type="entry name" value="NT_sf"/>
</dbReference>
<keyword evidence="5" id="KW-0479">Metal-binding</keyword>
<keyword evidence="7" id="KW-0067">ATP-binding</keyword>
<dbReference type="EMBL" id="JABXWD010000198">
    <property type="protein sequence ID" value="MBV6342120.1"/>
    <property type="molecule type" value="Genomic_DNA"/>
</dbReference>
<feature type="domain" description="Polymerase nucleotidyl transferase" evidence="10">
    <location>
        <begin position="12"/>
        <end position="97"/>
    </location>
</feature>
<gene>
    <name evidence="11" type="ORF">HWQ67_11035</name>
</gene>
<organism evidence="11 12">
    <name type="scientific">Candidatus Magnetobacterium casense</name>
    <dbReference type="NCBI Taxonomy" id="1455061"/>
    <lineage>
        <taxon>Bacteria</taxon>
        <taxon>Pseudomonadati</taxon>
        <taxon>Nitrospirota</taxon>
        <taxon>Thermodesulfovibrionia</taxon>
        <taxon>Thermodesulfovibrionales</taxon>
        <taxon>Candidatus Magnetobacteriaceae</taxon>
        <taxon>Candidatus Magnetobacterium</taxon>
    </lineage>
</organism>
<dbReference type="RefSeq" id="WP_218252741.1">
    <property type="nucleotide sequence ID" value="NZ_JABXWD010000198.1"/>
</dbReference>
<dbReference type="SUPFAM" id="SSF81301">
    <property type="entry name" value="Nucleotidyltransferase"/>
    <property type="match status" value="1"/>
</dbReference>
<dbReference type="CDD" id="cd05403">
    <property type="entry name" value="NT_KNTase_like"/>
    <property type="match status" value="1"/>
</dbReference>
<dbReference type="PANTHER" id="PTHR33571:SF14">
    <property type="entry name" value="PROTEIN ADENYLYLTRANSFERASE MJ0435-RELATED"/>
    <property type="match status" value="1"/>
</dbReference>
<dbReference type="InterPro" id="IPR052038">
    <property type="entry name" value="Type-VII_TA_antitoxin"/>
</dbReference>
<protein>
    <submittedName>
        <fullName evidence="11">Nucleotidyltransferase family protein</fullName>
    </submittedName>
</protein>
<keyword evidence="4" id="KW-0548">Nucleotidyltransferase</keyword>
<keyword evidence="8" id="KW-0460">Magnesium</keyword>
<evidence type="ECO:0000256" key="2">
    <source>
        <dbReference type="ARBA" id="ARBA00022649"/>
    </source>
</evidence>
<evidence type="ECO:0000256" key="7">
    <source>
        <dbReference type="ARBA" id="ARBA00022840"/>
    </source>
</evidence>
<accession>A0ABS6RZS5</accession>
<comment type="cofactor">
    <cofactor evidence="1">
        <name>Mg(2+)</name>
        <dbReference type="ChEBI" id="CHEBI:18420"/>
    </cofactor>
</comment>
<dbReference type="Pfam" id="PF01909">
    <property type="entry name" value="NTP_transf_2"/>
    <property type="match status" value="1"/>
</dbReference>
<evidence type="ECO:0000256" key="4">
    <source>
        <dbReference type="ARBA" id="ARBA00022695"/>
    </source>
</evidence>
<dbReference type="Gene3D" id="3.30.460.10">
    <property type="entry name" value="Beta Polymerase, domain 2"/>
    <property type="match status" value="1"/>
</dbReference>
<evidence type="ECO:0000256" key="3">
    <source>
        <dbReference type="ARBA" id="ARBA00022679"/>
    </source>
</evidence>
<proteinExistence type="inferred from homology"/>
<keyword evidence="6" id="KW-0547">Nucleotide-binding</keyword>
<evidence type="ECO:0000259" key="10">
    <source>
        <dbReference type="Pfam" id="PF01909"/>
    </source>
</evidence>
<comment type="similarity">
    <text evidence="9">Belongs to the MntA antitoxin family.</text>
</comment>
<evidence type="ECO:0000313" key="12">
    <source>
        <dbReference type="Proteomes" id="UP001196980"/>
    </source>
</evidence>
<evidence type="ECO:0000256" key="9">
    <source>
        <dbReference type="ARBA" id="ARBA00038276"/>
    </source>
</evidence>
<name>A0ABS6RZS5_9BACT</name>
<evidence type="ECO:0000313" key="11">
    <source>
        <dbReference type="EMBL" id="MBV6342120.1"/>
    </source>
</evidence>
<reference evidence="11 12" key="1">
    <citation type="journal article" date="2020" name="J Geophys Res Biogeosci">
        <title>Magnetotaxis as an Adaptation to Enable Bacterial Shuttling of Microbial Sulfur and Sulfur Cycling Across Aquatic Oxic#Anoxic Interfaces.</title>
        <authorList>
            <person name="Li J."/>
            <person name="Liu P."/>
            <person name="Wang J."/>
            <person name="Roberts A.P."/>
            <person name="Pan Y."/>
        </authorList>
    </citation>
    <scope>NUCLEOTIDE SEQUENCE [LARGE SCALE GENOMIC DNA]</scope>
    <source>
        <strain evidence="11 12">MYR-1_YQ</strain>
    </source>
</reference>
<dbReference type="Proteomes" id="UP001196980">
    <property type="component" value="Unassembled WGS sequence"/>
</dbReference>
<evidence type="ECO:0000256" key="6">
    <source>
        <dbReference type="ARBA" id="ARBA00022741"/>
    </source>
</evidence>
<comment type="caution">
    <text evidence="11">The sequence shown here is derived from an EMBL/GenBank/DDBJ whole genome shotgun (WGS) entry which is preliminary data.</text>
</comment>
<evidence type="ECO:0000256" key="5">
    <source>
        <dbReference type="ARBA" id="ARBA00022723"/>
    </source>
</evidence>
<evidence type="ECO:0000256" key="1">
    <source>
        <dbReference type="ARBA" id="ARBA00001946"/>
    </source>
</evidence>
<evidence type="ECO:0000256" key="8">
    <source>
        <dbReference type="ARBA" id="ARBA00022842"/>
    </source>
</evidence>
<sequence>MKTLSEIKQIIRTHRVEITDKYSVRELGIFGSFATGNEGIKSDVDILVDFSKSVSLLTLVGLENYLSELLGMKADVVPKNDLRREIKDRILTETQYI</sequence>
<keyword evidence="2" id="KW-1277">Toxin-antitoxin system</keyword>
<keyword evidence="12" id="KW-1185">Reference proteome</keyword>
<keyword evidence="3" id="KW-0808">Transferase</keyword>
<dbReference type="PANTHER" id="PTHR33571">
    <property type="entry name" value="SSL8005 PROTEIN"/>
    <property type="match status" value="1"/>
</dbReference>